<feature type="transmembrane region" description="Helical" evidence="2">
    <location>
        <begin position="69"/>
        <end position="87"/>
    </location>
</feature>
<feature type="compositionally biased region" description="Polar residues" evidence="1">
    <location>
        <begin position="35"/>
        <end position="52"/>
    </location>
</feature>
<feature type="region of interest" description="Disordered" evidence="1">
    <location>
        <begin position="1"/>
        <end position="54"/>
    </location>
</feature>
<keyword evidence="2" id="KW-1133">Transmembrane helix</keyword>
<gene>
    <name evidence="3" type="ORF">COT77_01885</name>
</gene>
<keyword evidence="2" id="KW-0472">Membrane</keyword>
<proteinExistence type="predicted"/>
<organism evidence="3 4">
    <name type="scientific">Candidatus Berkelbacteria bacterium CG10_big_fil_rev_8_21_14_0_10_41_12</name>
    <dbReference type="NCBI Taxonomy" id="1974513"/>
    <lineage>
        <taxon>Bacteria</taxon>
        <taxon>Candidatus Berkelbacteria</taxon>
    </lineage>
</organism>
<protein>
    <submittedName>
        <fullName evidence="3">Uncharacterized protein</fullName>
    </submittedName>
</protein>
<evidence type="ECO:0000256" key="2">
    <source>
        <dbReference type="SAM" id="Phobius"/>
    </source>
</evidence>
<keyword evidence="2" id="KW-0812">Transmembrane</keyword>
<dbReference type="AlphaFoldDB" id="A0A2M6WX19"/>
<dbReference type="EMBL" id="PEZV01000017">
    <property type="protein sequence ID" value="PIT97348.1"/>
    <property type="molecule type" value="Genomic_DNA"/>
</dbReference>
<dbReference type="Proteomes" id="UP000228596">
    <property type="component" value="Unassembled WGS sequence"/>
</dbReference>
<name>A0A2M6WX19_9BACT</name>
<evidence type="ECO:0000256" key="1">
    <source>
        <dbReference type="SAM" id="MobiDB-lite"/>
    </source>
</evidence>
<evidence type="ECO:0000313" key="3">
    <source>
        <dbReference type="EMBL" id="PIT97348.1"/>
    </source>
</evidence>
<sequence>MSKKNKKLRRLLRQKLQQQQGSNPRIDNPPRTPQEMPQTQADNQKPMPQTENIEGVETVEETKSEVLKILLTVLILIILIVIIYFVSTRTNFMLQAGEYLTKILNIKIGS</sequence>
<feature type="compositionally biased region" description="Basic residues" evidence="1">
    <location>
        <begin position="1"/>
        <end position="13"/>
    </location>
</feature>
<comment type="caution">
    <text evidence="3">The sequence shown here is derived from an EMBL/GenBank/DDBJ whole genome shotgun (WGS) entry which is preliminary data.</text>
</comment>
<evidence type="ECO:0000313" key="4">
    <source>
        <dbReference type="Proteomes" id="UP000228596"/>
    </source>
</evidence>
<accession>A0A2M6WX19</accession>
<reference evidence="4" key="1">
    <citation type="submission" date="2017-09" db="EMBL/GenBank/DDBJ databases">
        <title>Depth-based differentiation of microbial function through sediment-hosted aquifers and enrichment of novel symbionts in the deep terrestrial subsurface.</title>
        <authorList>
            <person name="Probst A.J."/>
            <person name="Ladd B."/>
            <person name="Jarett J.K."/>
            <person name="Geller-Mcgrath D.E."/>
            <person name="Sieber C.M.K."/>
            <person name="Emerson J.B."/>
            <person name="Anantharaman K."/>
            <person name="Thomas B.C."/>
            <person name="Malmstrom R."/>
            <person name="Stieglmeier M."/>
            <person name="Klingl A."/>
            <person name="Woyke T."/>
            <person name="Ryan C.M."/>
            <person name="Banfield J.F."/>
        </authorList>
    </citation>
    <scope>NUCLEOTIDE SEQUENCE [LARGE SCALE GENOMIC DNA]</scope>
</reference>